<feature type="region of interest" description="Disordered" evidence="1">
    <location>
        <begin position="45"/>
        <end position="73"/>
    </location>
</feature>
<feature type="compositionally biased region" description="Polar residues" evidence="1">
    <location>
        <begin position="18"/>
        <end position="28"/>
    </location>
</feature>
<dbReference type="EMBL" id="BAAAKV010000066">
    <property type="protein sequence ID" value="GAA1192212.1"/>
    <property type="molecule type" value="Genomic_DNA"/>
</dbReference>
<feature type="compositionally biased region" description="Basic and acidic residues" evidence="1">
    <location>
        <begin position="1"/>
        <end position="15"/>
    </location>
</feature>
<evidence type="ECO:0000313" key="3">
    <source>
        <dbReference type="Proteomes" id="UP001501371"/>
    </source>
</evidence>
<name>A0ABN1V3K0_9ACTN</name>
<protein>
    <submittedName>
        <fullName evidence="2">Uncharacterized protein</fullName>
    </submittedName>
</protein>
<accession>A0ABN1V3K0</accession>
<feature type="region of interest" description="Disordered" evidence="1">
    <location>
        <begin position="1"/>
        <end position="32"/>
    </location>
</feature>
<evidence type="ECO:0000313" key="2">
    <source>
        <dbReference type="EMBL" id="GAA1192212.1"/>
    </source>
</evidence>
<organism evidence="2 3">
    <name type="scientific">Streptomyces hebeiensis</name>
    <dbReference type="NCBI Taxonomy" id="229486"/>
    <lineage>
        <taxon>Bacteria</taxon>
        <taxon>Bacillati</taxon>
        <taxon>Actinomycetota</taxon>
        <taxon>Actinomycetes</taxon>
        <taxon>Kitasatosporales</taxon>
        <taxon>Streptomycetaceae</taxon>
        <taxon>Streptomyces</taxon>
    </lineage>
</organism>
<gene>
    <name evidence="2" type="ORF">GCM10009654_56960</name>
</gene>
<comment type="caution">
    <text evidence="2">The sequence shown here is derived from an EMBL/GenBank/DDBJ whole genome shotgun (WGS) entry which is preliminary data.</text>
</comment>
<reference evidence="2 3" key="1">
    <citation type="journal article" date="2019" name="Int. J. Syst. Evol. Microbiol.">
        <title>The Global Catalogue of Microorganisms (GCM) 10K type strain sequencing project: providing services to taxonomists for standard genome sequencing and annotation.</title>
        <authorList>
            <consortium name="The Broad Institute Genomics Platform"/>
            <consortium name="The Broad Institute Genome Sequencing Center for Infectious Disease"/>
            <person name="Wu L."/>
            <person name="Ma J."/>
        </authorList>
    </citation>
    <scope>NUCLEOTIDE SEQUENCE [LARGE SCALE GENOMIC DNA]</scope>
    <source>
        <strain evidence="2 3">JCM 12696</strain>
    </source>
</reference>
<evidence type="ECO:0000256" key="1">
    <source>
        <dbReference type="SAM" id="MobiDB-lite"/>
    </source>
</evidence>
<proteinExistence type="predicted"/>
<sequence length="73" mass="8246">MEHQEIGKAREHEGDEQPVTTESPNPVDTPSHAWIRRLFRGGRFRRIVPPGPSVRRADFGEPDLRPAHAGNPE</sequence>
<dbReference type="Proteomes" id="UP001501371">
    <property type="component" value="Unassembled WGS sequence"/>
</dbReference>
<keyword evidence="3" id="KW-1185">Reference proteome</keyword>
<feature type="compositionally biased region" description="Basic and acidic residues" evidence="1">
    <location>
        <begin position="55"/>
        <end position="66"/>
    </location>
</feature>